<name>A0AAV6L6Y9_9ERIC</name>
<dbReference type="CDD" id="cd22326">
    <property type="entry name" value="FAN1-like"/>
    <property type="match status" value="1"/>
</dbReference>
<dbReference type="Pfam" id="PF08797">
    <property type="entry name" value="HIRAN"/>
    <property type="match status" value="1"/>
</dbReference>
<organism evidence="11 12">
    <name type="scientific">Rhododendron griersonianum</name>
    <dbReference type="NCBI Taxonomy" id="479676"/>
    <lineage>
        <taxon>Eukaryota</taxon>
        <taxon>Viridiplantae</taxon>
        <taxon>Streptophyta</taxon>
        <taxon>Embryophyta</taxon>
        <taxon>Tracheophyta</taxon>
        <taxon>Spermatophyta</taxon>
        <taxon>Magnoliopsida</taxon>
        <taxon>eudicotyledons</taxon>
        <taxon>Gunneridae</taxon>
        <taxon>Pentapetalae</taxon>
        <taxon>asterids</taxon>
        <taxon>Ericales</taxon>
        <taxon>Ericaceae</taxon>
        <taxon>Ericoideae</taxon>
        <taxon>Rhodoreae</taxon>
        <taxon>Rhododendron</taxon>
    </lineage>
</organism>
<keyword evidence="8" id="KW-0227">DNA damage</keyword>
<comment type="catalytic activity">
    <reaction evidence="1 8">
        <text>Hydrolytically removes 5'-nucleotides successively from the 3'-hydroxy termini of 3'-hydroxy-terminated oligonucleotides.</text>
        <dbReference type="EC" id="3.1.4.1"/>
    </reaction>
</comment>
<dbReference type="GO" id="GO:0008270">
    <property type="term" value="F:zinc ion binding"/>
    <property type="evidence" value="ECO:0007669"/>
    <property type="project" value="InterPro"/>
</dbReference>
<comment type="subcellular location">
    <subcellularLocation>
        <location evidence="8">Nucleus</location>
    </subcellularLocation>
</comment>
<keyword evidence="6 8" id="KW-0460">Magnesium</keyword>
<dbReference type="GO" id="GO:0070336">
    <property type="term" value="F:flap-structured DNA binding"/>
    <property type="evidence" value="ECO:0007669"/>
    <property type="project" value="TreeGrafter"/>
</dbReference>
<comment type="function">
    <text evidence="8">Nuclease required for the repair of DNA interstrand cross-links (ICL). Acts as a 5'-3' exonuclease that anchors at a cut end of DNA and cleaves DNA successively at every third nucleotide, allowing to excise an ICL from one strand through flanking incisions.</text>
</comment>
<dbReference type="Proteomes" id="UP000823749">
    <property type="component" value="Chromosome 2"/>
</dbReference>
<keyword evidence="12" id="KW-1185">Reference proteome</keyword>
<dbReference type="GO" id="GO:0008409">
    <property type="term" value="F:5'-3' exonuclease activity"/>
    <property type="evidence" value="ECO:0007669"/>
    <property type="project" value="TreeGrafter"/>
</dbReference>
<dbReference type="GO" id="GO:0004528">
    <property type="term" value="F:phosphodiesterase I activity"/>
    <property type="evidence" value="ECO:0007669"/>
    <property type="project" value="UniProtKB-EC"/>
</dbReference>
<proteinExistence type="inferred from homology"/>
<evidence type="ECO:0000313" key="12">
    <source>
        <dbReference type="Proteomes" id="UP000823749"/>
    </source>
</evidence>
<accession>A0AAV6L6Y9</accession>
<keyword evidence="3 8" id="KW-0540">Nuclease</keyword>
<dbReference type="InterPro" id="IPR011856">
    <property type="entry name" value="tRNA_endonuc-like_dom_sf"/>
</dbReference>
<dbReference type="EC" id="3.1.4.1" evidence="8"/>
<dbReference type="InterPro" id="IPR049126">
    <property type="entry name" value="FAN1-like_TPR"/>
</dbReference>
<evidence type="ECO:0000259" key="9">
    <source>
        <dbReference type="SMART" id="SM00910"/>
    </source>
</evidence>
<dbReference type="InterPro" id="IPR049132">
    <property type="entry name" value="FAN1-like_euk"/>
</dbReference>
<reference evidence="11" key="1">
    <citation type="submission" date="2020-08" db="EMBL/GenBank/DDBJ databases">
        <title>Plant Genome Project.</title>
        <authorList>
            <person name="Zhang R.-G."/>
        </authorList>
    </citation>
    <scope>NUCLEOTIDE SEQUENCE</scope>
    <source>
        <strain evidence="11">WSP0</strain>
        <tissue evidence="11">Leaf</tissue>
    </source>
</reference>
<comment type="cofactor">
    <cofactor evidence="8">
        <name>Mg(2+)</name>
        <dbReference type="ChEBI" id="CHEBI:18420"/>
    </cofactor>
    <cofactor evidence="8">
        <name>Mn(2+)</name>
        <dbReference type="ChEBI" id="CHEBI:29035"/>
    </cofactor>
</comment>
<dbReference type="InterPro" id="IPR033315">
    <property type="entry name" value="Fan1-like"/>
</dbReference>
<evidence type="ECO:0000256" key="2">
    <source>
        <dbReference type="ARBA" id="ARBA00005533"/>
    </source>
</evidence>
<feature type="domain" description="VRR-NUC" evidence="10">
    <location>
        <begin position="763"/>
        <end position="880"/>
    </location>
</feature>
<dbReference type="PANTHER" id="PTHR15749:SF4">
    <property type="entry name" value="FANCONI-ASSOCIATED NUCLEASE 1"/>
    <property type="match status" value="1"/>
</dbReference>
<dbReference type="AlphaFoldDB" id="A0AAV6L6Y9"/>
<dbReference type="Gene3D" id="3.30.70.2330">
    <property type="match status" value="1"/>
</dbReference>
<evidence type="ECO:0000256" key="8">
    <source>
        <dbReference type="RuleBase" id="RU365033"/>
    </source>
</evidence>
<dbReference type="PANTHER" id="PTHR15749">
    <property type="entry name" value="FANCONI-ASSOCIATED NUCLEASE 1"/>
    <property type="match status" value="1"/>
</dbReference>
<evidence type="ECO:0000259" key="10">
    <source>
        <dbReference type="SMART" id="SM00990"/>
    </source>
</evidence>
<dbReference type="EMBL" id="JACTNZ010000002">
    <property type="protein sequence ID" value="KAG5560828.1"/>
    <property type="molecule type" value="Genomic_DNA"/>
</dbReference>
<dbReference type="GO" id="GO:0016818">
    <property type="term" value="F:hydrolase activity, acting on acid anhydrides, in phosphorus-containing anhydrides"/>
    <property type="evidence" value="ECO:0007669"/>
    <property type="project" value="InterPro"/>
</dbReference>
<dbReference type="InterPro" id="IPR014883">
    <property type="entry name" value="VRR_NUC"/>
</dbReference>
<dbReference type="SMART" id="SM00910">
    <property type="entry name" value="HIRAN"/>
    <property type="match status" value="1"/>
</dbReference>
<dbReference type="InterPro" id="IPR014905">
    <property type="entry name" value="HIRAN"/>
</dbReference>
<evidence type="ECO:0000313" key="11">
    <source>
        <dbReference type="EMBL" id="KAG5560828.1"/>
    </source>
</evidence>
<evidence type="ECO:0000256" key="3">
    <source>
        <dbReference type="ARBA" id="ARBA00022722"/>
    </source>
</evidence>
<keyword evidence="7 8" id="KW-0464">Manganese</keyword>
<sequence length="885" mass="100492">MFSDTCLARGTKRKLRQRTLLQLNFSSQSKVGIQSSELDQVGVNVVQRAPDNILCDTLHKLHDCHSVNGDNTTQYKALMNSESVLSTDSSAENKITCDINGEADKSTLLPENKMPKYEMNETMDDMSGQLLKTFVVGRKFSEEVMLYPGANISLLRDPNNIKDNNAIKVVYAESGCYKMLGFIRRELAQYLSPLMDKYLLSFESVQNVHDIYHGLALQGCVTSIPEQSHDVLPIQITCQNEIFSGEKECEDLQVVRSLWENAFRVAESAKTHPLSMAKYQQNFSVLIHEVLRSYPHLFSRDEKIIFETFTSLSDDSQRLFVRLYTRKGPWFRISNLSYPEISDYNQAIKELSATGYMCSVGSISDFQDNDLKEVLYLLTVSELREVLCKLKKKCKPGTRKQDFIALLLSSYADGLCPALPNVVLEKTGPCVQISLSAESLFWCAERLFFLNGEQDLSAFLLVDLGIIKYPNYNCIISKQIFSSRNDFLAYEEAIEVAQVMDQSLDENGTEFVLRCIEVSDSRISNSSHEEARSLTSESPAAFLSCFSAVWVYSKVVLLGVSFLERERRYKDAIILLKQLLKHFTSDRRRGYWTLRLSIDLEHVGCLNESLSVAEDGLLDPLVRAGSRMALQRRVLRLGKPPRRWKTPSFSESVKRKITEVHVQGRPLNCRTGMKSRFYGEDGEQCGVEELAMQYYGREGGGWQSVHTESGIWLTIFGLLLWDAIFADVPDVFRTRFQTAPLDLETDSFYEVRKTIIEPILVKIYDGAAEEILITSWETNLGTSCRGVNWNRHSLSELRAAVTCIGGPCLASFFRHLAQDYRSWSSGMPDLLLWRFHGDYRGEAKLVEVKGPNDRLSEQQRAWLLFLMDCGFNTEVCKVSPAPVTE</sequence>
<dbReference type="Pfam" id="PF21315">
    <property type="entry name" value="FAN1_HTH"/>
    <property type="match status" value="1"/>
</dbReference>
<evidence type="ECO:0000256" key="4">
    <source>
        <dbReference type="ARBA" id="ARBA00022723"/>
    </source>
</evidence>
<dbReference type="Gene3D" id="3.40.1350.10">
    <property type="match status" value="1"/>
</dbReference>
<feature type="domain" description="HIRAN" evidence="9">
    <location>
        <begin position="128"/>
        <end position="226"/>
    </location>
</feature>
<dbReference type="GO" id="GO:0005634">
    <property type="term" value="C:nucleus"/>
    <property type="evidence" value="ECO:0007669"/>
    <property type="project" value="UniProtKB-SubCell"/>
</dbReference>
<dbReference type="SMART" id="SM00990">
    <property type="entry name" value="VRR_NUC"/>
    <property type="match status" value="1"/>
</dbReference>
<dbReference type="Pfam" id="PF08774">
    <property type="entry name" value="VRR_NUC"/>
    <property type="match status" value="1"/>
</dbReference>
<gene>
    <name evidence="11" type="ORF">RHGRI_003997</name>
</gene>
<protein>
    <recommendedName>
        <fullName evidence="8">Fanconi-associated nuclease</fullName>
        <ecNumber evidence="8">3.1.4.1</ecNumber>
    </recommendedName>
</protein>
<dbReference type="GO" id="GO:0036297">
    <property type="term" value="P:interstrand cross-link repair"/>
    <property type="evidence" value="ECO:0007669"/>
    <property type="project" value="InterPro"/>
</dbReference>
<keyword evidence="8" id="KW-0234">DNA repair</keyword>
<comment type="caution">
    <text evidence="11">The sequence shown here is derived from an EMBL/GenBank/DDBJ whole genome shotgun (WGS) entry which is preliminary data.</text>
</comment>
<keyword evidence="4 8" id="KW-0479">Metal-binding</keyword>
<dbReference type="Pfam" id="PF21170">
    <property type="entry name" value="FAN1_TPR"/>
    <property type="match status" value="1"/>
</dbReference>
<dbReference type="GO" id="GO:0017108">
    <property type="term" value="F:5'-flap endonuclease activity"/>
    <property type="evidence" value="ECO:0007669"/>
    <property type="project" value="TreeGrafter"/>
</dbReference>
<comment type="similarity">
    <text evidence="2 8">Belongs to the FAN1 family.</text>
</comment>
<evidence type="ECO:0000256" key="5">
    <source>
        <dbReference type="ARBA" id="ARBA00022801"/>
    </source>
</evidence>
<keyword evidence="8" id="KW-0539">Nucleus</keyword>
<evidence type="ECO:0000256" key="1">
    <source>
        <dbReference type="ARBA" id="ARBA00000983"/>
    </source>
</evidence>
<keyword evidence="5 8" id="KW-0378">Hydrolase</keyword>
<evidence type="ECO:0000256" key="7">
    <source>
        <dbReference type="ARBA" id="ARBA00023211"/>
    </source>
</evidence>
<evidence type="ECO:0000256" key="6">
    <source>
        <dbReference type="ARBA" id="ARBA00022842"/>
    </source>
</evidence>
<dbReference type="InterPro" id="IPR049125">
    <property type="entry name" value="FAN1-like_WH"/>
</dbReference>